<gene>
    <name evidence="2" type="ORF">H920_10493</name>
</gene>
<organism evidence="2 3">
    <name type="scientific">Fukomys damarensis</name>
    <name type="common">Damaraland mole rat</name>
    <name type="synonym">Cryptomys damarensis</name>
    <dbReference type="NCBI Taxonomy" id="885580"/>
    <lineage>
        <taxon>Eukaryota</taxon>
        <taxon>Metazoa</taxon>
        <taxon>Chordata</taxon>
        <taxon>Craniata</taxon>
        <taxon>Vertebrata</taxon>
        <taxon>Euteleostomi</taxon>
        <taxon>Mammalia</taxon>
        <taxon>Eutheria</taxon>
        <taxon>Euarchontoglires</taxon>
        <taxon>Glires</taxon>
        <taxon>Rodentia</taxon>
        <taxon>Hystricomorpha</taxon>
        <taxon>Bathyergidae</taxon>
        <taxon>Fukomys</taxon>
    </lineage>
</organism>
<name>A0A091D7N0_FUKDA</name>
<reference evidence="2 3" key="1">
    <citation type="submission" date="2013-11" db="EMBL/GenBank/DDBJ databases">
        <title>The Damaraland mole rat (Fukomys damarensis) genome and evolution of African mole rats.</title>
        <authorList>
            <person name="Gladyshev V.N."/>
            <person name="Fang X."/>
        </authorList>
    </citation>
    <scope>NUCLEOTIDE SEQUENCE [LARGE SCALE GENOMIC DNA]</scope>
    <source>
        <tissue evidence="2">Liver</tissue>
    </source>
</reference>
<dbReference type="EMBL" id="KN122816">
    <property type="protein sequence ID" value="KFO28119.1"/>
    <property type="molecule type" value="Genomic_DNA"/>
</dbReference>
<feature type="region of interest" description="Disordered" evidence="1">
    <location>
        <begin position="57"/>
        <end position="76"/>
    </location>
</feature>
<protein>
    <submittedName>
        <fullName evidence="2">Uncharacterized protein</fullName>
    </submittedName>
</protein>
<dbReference type="AlphaFoldDB" id="A0A091D7N0"/>
<feature type="compositionally biased region" description="Low complexity" evidence="1">
    <location>
        <begin position="64"/>
        <end position="75"/>
    </location>
</feature>
<dbReference type="Proteomes" id="UP000028990">
    <property type="component" value="Unassembled WGS sequence"/>
</dbReference>
<proteinExistence type="predicted"/>
<evidence type="ECO:0000313" key="3">
    <source>
        <dbReference type="Proteomes" id="UP000028990"/>
    </source>
</evidence>
<keyword evidence="3" id="KW-1185">Reference proteome</keyword>
<accession>A0A091D7N0</accession>
<evidence type="ECO:0000313" key="2">
    <source>
        <dbReference type="EMBL" id="KFO28119.1"/>
    </source>
</evidence>
<evidence type="ECO:0000256" key="1">
    <source>
        <dbReference type="SAM" id="MobiDB-lite"/>
    </source>
</evidence>
<sequence length="95" mass="10134">MGKRSVFSLASVAEAQPCDCGTWQTRIALIPSSAKPHPPRRLLVFLFLPPLLTGSPAEGAGHLSPSSPSTRTPHPGLRALEEAIILPLARAFEKL</sequence>